<dbReference type="SUPFAM" id="SSF52777">
    <property type="entry name" value="CoA-dependent acyltransferases"/>
    <property type="match status" value="7"/>
</dbReference>
<dbReference type="CDD" id="cd19540">
    <property type="entry name" value="LCL_NRPS-like"/>
    <property type="match status" value="1"/>
</dbReference>
<evidence type="ECO:0000256" key="3">
    <source>
        <dbReference type="ARBA" id="ARBA00022450"/>
    </source>
</evidence>
<dbReference type="PROSITE" id="PS00012">
    <property type="entry name" value="PHOSPHOPANTETHEINE"/>
    <property type="match status" value="1"/>
</dbReference>
<organism evidence="9 10">
    <name type="scientific">Actinomadura latina</name>
    <dbReference type="NCBI Taxonomy" id="163603"/>
    <lineage>
        <taxon>Bacteria</taxon>
        <taxon>Bacillati</taxon>
        <taxon>Actinomycetota</taxon>
        <taxon>Actinomycetes</taxon>
        <taxon>Streptosporangiales</taxon>
        <taxon>Thermomonosporaceae</taxon>
        <taxon>Actinomadura</taxon>
    </lineage>
</organism>
<keyword evidence="3" id="KW-0596">Phosphopantetheine</keyword>
<sequence>MTPPPADRSEPARQLEYWRGELAGVVQPTELPADRARPAVAGPDGGTVDVELRPALAAAAAELAGARGATVSMVFQSAFAVLLSRLGAGDDVVIGSLAAGRTDPWVLRVDLSGSPAFGVVLDRVREKTRAAGENADVRFERLVELLDFERSPAYHPLFQVMFVPSGAAPVEPAGCDLTLTMNEFRPEPGDGTPPGRLAYSAELFDRETAEEIAERFVRVLEQVVADPAVPAAVVDVLLPAERDRLMPSAEAPGAGDAPDAAGATVMSLVARQVEASPGAVAVVCDGAELTYRELDVRVSALARRLAAAGVGPDVLVGVALPRTMDLVVAVLAVWQAGGAHLPIDPRYPGGRLDAVLADARPRLVVVDGTTEGTLPAGVPRLRVDSQAGPHEDAAPRAARPENLAYVIYTSGSTGEPKGVGISQRNVVAAAGELAARAGIGPGSRVLASTSVAFDVSVFELLSTLISGGCVELVRDVLVLAERAEWSGGVISTVPSVFAELLDEIAGRVRVETLVFAGEALPMSLVNRVRAVWPDVRVVNSFGQSETFYDSVFEVPAGVHPDGPVPIGSPLDGVRMYVLGPGLRPVPVGVTGELYVGGDVVGRGYLRRPGLTASRFVADPFGERPGGVLYRTGDLVRRLPPSGAGGTGDLEYAGRADEQVKVRGIRIEPAEVEAALLAHPRVGRAAVVAHGADAAKRLVAYVVPARAAERAPAAVDVDELRRHAAARLPEFMVPAVTMVLDRFPLTPNGKLDRRALPAPEAANRPYRAPRTAREDALAGLFAEVLGVDRVGVDDDFFALGGQSLLATRLMARVRATLDAEFPITAIFDSPTVAGLVARLSDGRTRPPLVPVERPERVPLSYAQQRLWFIHKFEGPSATYNIPFAVRLSGEVDRAVLEAAVTDVIVRHESLRTLFLEDASGIGHQRVLPPERVVFELPQVDVDAAGRDAAVTAVVRHPFDLAAEIPVRGRLLRIADGAGGCTHLLVMIVHHIAGDGASMPAFARDIAVAAGARAAGREPDWAPLPVQYADYALWQRALLGDESDPASLVARQLEYWRDELADVVQPMALPADRPRPAVASLRGAMVDFELRPDLAAAIESLAGGRGMTASMVLQSAFAVLLSRLGAGDDVVIGSPIAGRTDEALADLIGFFVNTWVLRVDLAGNPSFGSVLDRVRARALAAYENQDVPFERLVELLNPERSRAYHPLFQVMFVLQDAGWVHPAGAESGWALEPAVTETAKFDLTMTMNEVRAESGDRTLAGHLEYAVDLFDPETAEELARRFVRVLEQVVADPAVPVAVVDVLLPDERDALVPSGRSAVTAGDAATVVSLVAGRMAECPGAVAVECDGVELAYRDLDARASALARRLAAAGVGPDVLVGVALPRSADLVVALLAVWRSGGAYLPIDPRYPSARLDAVLTAARPRVVLVDGSTERLLPSGVRRMFVDPGEGEGEGGDGAGAGGVVRGPRPENLAYVMFTSGSTGEPKGVGISHRNVAAVVEELAARAGIGAGSRVLAGTSVAFDVSVFEIFSTLVSGGCVEVARDVLVLGEREKWSGGVISTVPSVFAELLDEVADRVRVETLVFAGEALPSSLVNRVRAAWPDVRVVNSFGQSETFYDSVFDVPAGVLRDGPVPIGSPLDGVRMHVLGPGLVPCPAGVTGELYVAGDVVGRGYAGQAGLTASRFVADPFAAAPGGRMYRTGDLVRRRPSRPGTPGAGELEYAGRADVQVKVRGIRIEPAEIEAVLLAHPMVSAATVVVLDTGTVKRLVGYVVPVRAADPGATTPAGAGAGFDVAFDTVPIDPRGLRQYVAARLPEFMVPAAFVVLDRMPLTRNGKLDRAALPAPVFESTGYRAPRTPAEVLIAGIYADVLGVDRVGADDDFFAVGGDSIRSIQVVARARAAGLSITTQDVFAHGSVADLAAVAGRAAGREVLEELDGGGVGRMPLLPIARFLLDSGPHISRYTQAMLLEPPIGIDPIGLAVTLDAVLDRHDMLRARLVPATDTATDSDAATDAGAVIEVDPPGTTAAAGLIHRVEMAGDPGDPAAVEAVRAGFDAAAGRLDPAAGVLVQCVWFDHGPGRRGRLAIVAHHLAVDAVSWQILVTDLNTAWQRVRLGKSAALPPVGTSARRWSHALRDEAVSQARAAELPRWLDTVRGPDPLLGDRPLDPAVDVVSTVQRVRVALPAAATEAVLTTLPARFRAGANDGLLTALALAVAVWRGRRGAPEPSTLLRLEGHGREESAVDGAELSRTVGWFATLFPVRLDVGGIDLAEAMRGGPAAGRAIKAVKEQLLAIPGKGIGYGLLRHLNPETAPALAAHPTGQIAFNYLGRVSAGTAPGHENGAAWRPVPGGEEIAPALDADMPVSATVDIGAAVTDGPGGPALRASFGFPAGAITRDAVRELAELWIEALTGLARHVGDPDAGGLTPSDVPLVPLRQRELEELERAHPGLADVWQVTPMQAGLLFHADLADAGSDVYHVQYVFHLRGAVDPARLRDAGRTLLDRHAILRSAFVTTPGGATVSVIRRAVELPWQDVDLTALDDAERPAAFERLLEADRAAGFDMAEPPMLRLMLAVTGPERYELVLTAHHVLFDGWSLPLLLRDLLWVYAAGDDSELPRVPSYRTFLAWLAARDRQESVDVWRTELDGVTEPTLLAGAASPPTAGVHDVEQIEVPLPVDAARRLARRAADLGITPNTVVQGAWALLLATMTGRTDAIFGATVSGRPAELPDVDAMLGLFINTVPVRARCAPGLTLAEYLADLQARQTALVDHQYIGLTEIYEALAVRSLFDTLLSFDSYPVDQAGLVQANLQTGMTITGLRTVAANNFPMAVVAAADPELRVSLKFRTDVFDRAAVELIAARMVRVFETVADAPGTRLGALDLLEPDERTRILRPFADMPVQPRVPAEPWAGDLAAAGSAVVLGPALRPVPVGAVGELYVTRAPDTGGPGDGPGEGPGEGPGDGPAETASRFVAAPLPDIPGARLYRTGALVRRVEDGLEYVGPANGRTAAAAPDRESGRNHRAPRNPGEEVLAGLFAEVLGLDRIGIDDDFFAFGGHSLRATWLISRIRSVIGVTVTMRTIFEFPTVAQLEPELRNSATSTRPKLRRMREE</sequence>
<feature type="domain" description="Carrier" evidence="8">
    <location>
        <begin position="767"/>
        <end position="842"/>
    </location>
</feature>
<dbReference type="PROSITE" id="PS50075">
    <property type="entry name" value="CARRIER"/>
    <property type="match status" value="3"/>
</dbReference>
<keyword evidence="4" id="KW-0597">Phosphoprotein</keyword>
<dbReference type="GO" id="GO:0043041">
    <property type="term" value="P:amino acid activation for nonribosomal peptide biosynthetic process"/>
    <property type="evidence" value="ECO:0007669"/>
    <property type="project" value="TreeGrafter"/>
</dbReference>
<dbReference type="FunFam" id="3.30.300.30:FF:000015">
    <property type="entry name" value="Nonribosomal peptide synthase SidD"/>
    <property type="match status" value="1"/>
</dbReference>
<evidence type="ECO:0000256" key="5">
    <source>
        <dbReference type="ARBA" id="ARBA00022737"/>
    </source>
</evidence>
<dbReference type="GO" id="GO:0072330">
    <property type="term" value="P:monocarboxylic acid biosynthetic process"/>
    <property type="evidence" value="ECO:0007669"/>
    <property type="project" value="UniProtKB-ARBA"/>
</dbReference>
<dbReference type="GO" id="GO:0008610">
    <property type="term" value="P:lipid biosynthetic process"/>
    <property type="evidence" value="ECO:0007669"/>
    <property type="project" value="UniProtKB-ARBA"/>
</dbReference>
<evidence type="ECO:0000259" key="8">
    <source>
        <dbReference type="PROSITE" id="PS50075"/>
    </source>
</evidence>
<proteinExistence type="inferred from homology"/>
<dbReference type="Pfam" id="PF00668">
    <property type="entry name" value="Condensation"/>
    <property type="match status" value="4"/>
</dbReference>
<dbReference type="InterPro" id="IPR010060">
    <property type="entry name" value="NRPS_synth"/>
</dbReference>
<dbReference type="NCBIfam" id="TIGR01720">
    <property type="entry name" value="NRPS-para261"/>
    <property type="match status" value="1"/>
</dbReference>
<evidence type="ECO:0000313" key="10">
    <source>
        <dbReference type="Proteomes" id="UP000579250"/>
    </source>
</evidence>
<dbReference type="GO" id="GO:0044550">
    <property type="term" value="P:secondary metabolite biosynthetic process"/>
    <property type="evidence" value="ECO:0007669"/>
    <property type="project" value="TreeGrafter"/>
</dbReference>
<dbReference type="SUPFAM" id="SSF56801">
    <property type="entry name" value="Acetyl-CoA synthetase-like"/>
    <property type="match status" value="3"/>
</dbReference>
<dbReference type="SMART" id="SM00823">
    <property type="entry name" value="PKS_PP"/>
    <property type="match status" value="3"/>
</dbReference>
<evidence type="ECO:0000313" key="9">
    <source>
        <dbReference type="EMBL" id="NKZ08904.1"/>
    </source>
</evidence>
<feature type="compositionally biased region" description="Gly residues" evidence="7">
    <location>
        <begin position="2943"/>
        <end position="2959"/>
    </location>
</feature>
<dbReference type="GO" id="GO:0031177">
    <property type="term" value="F:phosphopantetheine binding"/>
    <property type="evidence" value="ECO:0007669"/>
    <property type="project" value="InterPro"/>
</dbReference>
<dbReference type="PANTHER" id="PTHR45527:SF1">
    <property type="entry name" value="FATTY ACID SYNTHASE"/>
    <property type="match status" value="1"/>
</dbReference>
<dbReference type="InterPro" id="IPR010071">
    <property type="entry name" value="AA_adenyl_dom"/>
</dbReference>
<dbReference type="InterPro" id="IPR000873">
    <property type="entry name" value="AMP-dep_synth/lig_dom"/>
</dbReference>
<dbReference type="FunFam" id="3.40.50.980:FF:000001">
    <property type="entry name" value="Non-ribosomal peptide synthetase"/>
    <property type="match status" value="2"/>
</dbReference>
<keyword evidence="6" id="KW-0045">Antibiotic biosynthesis</keyword>
<dbReference type="Pfam" id="PF00550">
    <property type="entry name" value="PP-binding"/>
    <property type="match status" value="3"/>
</dbReference>
<dbReference type="RefSeq" id="WP_157438572.1">
    <property type="nucleotide sequence ID" value="NZ_JAAXPI010000106.1"/>
</dbReference>
<dbReference type="PANTHER" id="PTHR45527">
    <property type="entry name" value="NONRIBOSOMAL PEPTIDE SYNTHETASE"/>
    <property type="match status" value="1"/>
</dbReference>
<dbReference type="InterPro" id="IPR009081">
    <property type="entry name" value="PP-bd_ACP"/>
</dbReference>
<dbReference type="Gene3D" id="3.30.300.30">
    <property type="match status" value="2"/>
</dbReference>
<dbReference type="FunFam" id="3.30.300.30:FF:000010">
    <property type="entry name" value="Enterobactin synthetase component F"/>
    <property type="match status" value="1"/>
</dbReference>
<dbReference type="CDD" id="cd05930">
    <property type="entry name" value="A_NRPS"/>
    <property type="match status" value="2"/>
</dbReference>
<protein>
    <submittedName>
        <fullName evidence="9">Amino acid adenylation domain-containing protein</fullName>
    </submittedName>
</protein>
<feature type="region of interest" description="Disordered" evidence="7">
    <location>
        <begin position="2937"/>
        <end position="2965"/>
    </location>
</feature>
<reference evidence="9 10" key="1">
    <citation type="submission" date="2020-04" db="EMBL/GenBank/DDBJ databases">
        <title>MicrobeNet Type strains.</title>
        <authorList>
            <person name="Nicholson A.C."/>
        </authorList>
    </citation>
    <scope>NUCLEOTIDE SEQUENCE [LARGE SCALE GENOMIC DNA]</scope>
    <source>
        <strain evidence="9 10">ATCC BAA-277</strain>
    </source>
</reference>
<dbReference type="InterPro" id="IPR020845">
    <property type="entry name" value="AMP-binding_CS"/>
</dbReference>
<feature type="domain" description="Carrier" evidence="8">
    <location>
        <begin position="1851"/>
        <end position="1925"/>
    </location>
</feature>
<feature type="region of interest" description="Disordered" evidence="7">
    <location>
        <begin position="3000"/>
        <end position="3024"/>
    </location>
</feature>
<keyword evidence="5" id="KW-0677">Repeat</keyword>
<feature type="domain" description="Carrier" evidence="8">
    <location>
        <begin position="3020"/>
        <end position="3095"/>
    </location>
</feature>
<dbReference type="Gene3D" id="2.30.38.10">
    <property type="entry name" value="Luciferase, Domain 3"/>
    <property type="match status" value="3"/>
</dbReference>
<dbReference type="GO" id="GO:0017000">
    <property type="term" value="P:antibiotic biosynthetic process"/>
    <property type="evidence" value="ECO:0007669"/>
    <property type="project" value="UniProtKB-KW"/>
</dbReference>
<dbReference type="Gene3D" id="3.30.559.10">
    <property type="entry name" value="Chloramphenicol acetyltransferase-like domain"/>
    <property type="match status" value="3"/>
</dbReference>
<dbReference type="Proteomes" id="UP000579250">
    <property type="component" value="Unassembled WGS sequence"/>
</dbReference>
<evidence type="ECO:0000256" key="6">
    <source>
        <dbReference type="ARBA" id="ARBA00023194"/>
    </source>
</evidence>
<dbReference type="InterPro" id="IPR025110">
    <property type="entry name" value="AMP-bd_C"/>
</dbReference>
<dbReference type="GO" id="GO:0005737">
    <property type="term" value="C:cytoplasm"/>
    <property type="evidence" value="ECO:0007669"/>
    <property type="project" value="TreeGrafter"/>
</dbReference>
<dbReference type="InterPro" id="IPR036736">
    <property type="entry name" value="ACP-like_sf"/>
</dbReference>
<dbReference type="CDD" id="cd19543">
    <property type="entry name" value="DCL_NRPS"/>
    <property type="match status" value="1"/>
</dbReference>
<dbReference type="FunFam" id="1.10.1200.10:FF:000005">
    <property type="entry name" value="Nonribosomal peptide synthetase 1"/>
    <property type="match status" value="2"/>
</dbReference>
<dbReference type="Pfam" id="PF13193">
    <property type="entry name" value="AMP-binding_C"/>
    <property type="match status" value="2"/>
</dbReference>
<evidence type="ECO:0000256" key="2">
    <source>
        <dbReference type="ARBA" id="ARBA00006432"/>
    </source>
</evidence>
<dbReference type="InterPro" id="IPR023213">
    <property type="entry name" value="CAT-like_dom_sf"/>
</dbReference>
<dbReference type="Gene3D" id="3.40.50.980">
    <property type="match status" value="4"/>
</dbReference>
<comment type="cofactor">
    <cofactor evidence="1">
        <name>pantetheine 4'-phosphate</name>
        <dbReference type="ChEBI" id="CHEBI:47942"/>
    </cofactor>
</comment>
<gene>
    <name evidence="9" type="ORF">HGB48_34955</name>
</gene>
<evidence type="ECO:0000256" key="1">
    <source>
        <dbReference type="ARBA" id="ARBA00001957"/>
    </source>
</evidence>
<dbReference type="InterPro" id="IPR006162">
    <property type="entry name" value="Ppantetheine_attach_site"/>
</dbReference>
<dbReference type="SUPFAM" id="SSF47336">
    <property type="entry name" value="ACP-like"/>
    <property type="match status" value="3"/>
</dbReference>
<dbReference type="InterPro" id="IPR001242">
    <property type="entry name" value="Condensation_dom"/>
</dbReference>
<dbReference type="InterPro" id="IPR045851">
    <property type="entry name" value="AMP-bd_C_sf"/>
</dbReference>
<dbReference type="InterPro" id="IPR020806">
    <property type="entry name" value="PKS_PP-bd"/>
</dbReference>
<feature type="region of interest" description="Disordered" evidence="7">
    <location>
        <begin position="376"/>
        <end position="395"/>
    </location>
</feature>
<dbReference type="Gene3D" id="3.40.50.1820">
    <property type="entry name" value="alpha/beta hydrolase"/>
    <property type="match status" value="1"/>
</dbReference>
<dbReference type="Gene3D" id="1.10.1200.10">
    <property type="entry name" value="ACP-like"/>
    <property type="match status" value="2"/>
</dbReference>
<dbReference type="Gene3D" id="3.30.559.30">
    <property type="entry name" value="Nonribosomal peptide synthetase, condensation domain"/>
    <property type="match status" value="4"/>
</dbReference>
<name>A0A846ZDP6_9ACTN</name>
<dbReference type="NCBIfam" id="TIGR01733">
    <property type="entry name" value="AA-adenyl-dom"/>
    <property type="match status" value="2"/>
</dbReference>
<evidence type="ECO:0000256" key="4">
    <source>
        <dbReference type="ARBA" id="ARBA00022553"/>
    </source>
</evidence>
<comment type="similarity">
    <text evidence="2">Belongs to the ATP-dependent AMP-binding enzyme family.</text>
</comment>
<evidence type="ECO:0000256" key="7">
    <source>
        <dbReference type="SAM" id="MobiDB-lite"/>
    </source>
</evidence>
<dbReference type="EMBL" id="JAAXPI010000106">
    <property type="protein sequence ID" value="NKZ08904.1"/>
    <property type="molecule type" value="Genomic_DNA"/>
</dbReference>
<dbReference type="InterPro" id="IPR029058">
    <property type="entry name" value="AB_hydrolase_fold"/>
</dbReference>
<accession>A0A846ZDP6</accession>
<keyword evidence="10" id="KW-1185">Reference proteome</keyword>
<dbReference type="GO" id="GO:0003824">
    <property type="term" value="F:catalytic activity"/>
    <property type="evidence" value="ECO:0007669"/>
    <property type="project" value="InterPro"/>
</dbReference>
<dbReference type="PROSITE" id="PS00455">
    <property type="entry name" value="AMP_BINDING"/>
    <property type="match status" value="2"/>
</dbReference>
<dbReference type="Pfam" id="PF00501">
    <property type="entry name" value="AMP-binding"/>
    <property type="match status" value="2"/>
</dbReference>
<comment type="caution">
    <text evidence="9">The sequence shown here is derived from an EMBL/GenBank/DDBJ whole genome shotgun (WGS) entry which is preliminary data.</text>
</comment>
<dbReference type="FunFam" id="1.10.1200.10:FF:000016">
    <property type="entry name" value="Non-ribosomal peptide synthase"/>
    <property type="match status" value="1"/>
</dbReference>